<evidence type="ECO:0000256" key="7">
    <source>
        <dbReference type="ARBA" id="ARBA00023136"/>
    </source>
</evidence>
<keyword evidence="3 8" id="KW-0812">Transmembrane</keyword>
<comment type="subcellular location">
    <subcellularLocation>
        <location evidence="1">Cell membrane</location>
        <topology evidence="1">Multi-pass membrane protein</topology>
    </subcellularLocation>
</comment>
<name>T0IZP5_9SPHN</name>
<dbReference type="GO" id="GO:0140359">
    <property type="term" value="F:ABC-type transporter activity"/>
    <property type="evidence" value="ECO:0007669"/>
    <property type="project" value="InterPro"/>
</dbReference>
<gene>
    <name evidence="11" type="ORF">L284_11070</name>
</gene>
<sequence>MTDQDEDLFPRAAVLRKVLTFTFRHWARAPLLAAACGGAMMVATVTEVFVPVQAGRMIDAVGSGAAADAWRAFAAITVLGLGLVIFRFLGWWAITPLTLDMMRDVTQEAFARVQRLSTDWHANAFSGSTVRRITRGMWALDTLNDVLLLSLLPSLTVLAATVILLALHWPILGLVMGLGALAYIALTVGLAMRVLAPIARLSNQWDTRIGGILADAVGTNAVVKAFGGELREEELLGRTVAKWRRRTWRTWMAFTWAGSAQTSLLWIVRAVVTAAALWLWMQGQASAGDVAYVITSYLVLNGYLRDIGQHVHMLQRSVNEMEELVQLHDEPLGVADRTGAEAIRISDGAVRFEDVTFHYAGQDKPLFEHLNVSIPGGQRVGLVGPSGSGKTSFVKLIQRLYDVEDGRVTIDGHDVTQATQVSLRRQVAIVPQEPVLFHRTLAENIGYGRPGASIEDIEQAARLANAHHFVMRLPKGYRTLVGERGVKLSGGERQRIAIARAFLADAPILILDEATSSLDSESEAAIQDAMERLMVGRTAIVIAHRLSTVRALDRILVFQRGQIVEDGTHEDLLKSEHGQYRRLFERQAGTTLAEIH</sequence>
<dbReference type="OrthoDB" id="9808328at2"/>
<feature type="transmembrane region" description="Helical" evidence="8">
    <location>
        <begin position="146"/>
        <end position="169"/>
    </location>
</feature>
<keyword evidence="2" id="KW-0813">Transport</keyword>
<dbReference type="InterPro" id="IPR003439">
    <property type="entry name" value="ABC_transporter-like_ATP-bd"/>
</dbReference>
<evidence type="ECO:0000256" key="2">
    <source>
        <dbReference type="ARBA" id="ARBA00022448"/>
    </source>
</evidence>
<evidence type="ECO:0000256" key="5">
    <source>
        <dbReference type="ARBA" id="ARBA00022840"/>
    </source>
</evidence>
<evidence type="ECO:0008006" key="13">
    <source>
        <dbReference type="Google" id="ProtNLM"/>
    </source>
</evidence>
<feature type="domain" description="ABC transporter" evidence="9">
    <location>
        <begin position="350"/>
        <end position="585"/>
    </location>
</feature>
<feature type="transmembrane region" description="Helical" evidence="8">
    <location>
        <begin position="72"/>
        <end position="94"/>
    </location>
</feature>
<evidence type="ECO:0000313" key="11">
    <source>
        <dbReference type="EMBL" id="EQB15169.1"/>
    </source>
</evidence>
<proteinExistence type="predicted"/>
<dbReference type="InterPro" id="IPR036640">
    <property type="entry name" value="ABC1_TM_sf"/>
</dbReference>
<dbReference type="InterPro" id="IPR017871">
    <property type="entry name" value="ABC_transporter-like_CS"/>
</dbReference>
<dbReference type="InterPro" id="IPR027417">
    <property type="entry name" value="P-loop_NTPase"/>
</dbReference>
<dbReference type="SUPFAM" id="SSF52540">
    <property type="entry name" value="P-loop containing nucleoside triphosphate hydrolases"/>
    <property type="match status" value="1"/>
</dbReference>
<reference evidence="11 12" key="1">
    <citation type="journal article" date="2013" name="Genome Announc.">
        <title>Genome Sequence of Novosphingobium lindaniclasticum LE124T, Isolated from a Hexachlorocyclohexane Dumpsite.</title>
        <authorList>
            <person name="Saxena A."/>
            <person name="Nayyar N."/>
            <person name="Sangwan N."/>
            <person name="Kumari R."/>
            <person name="Khurana J.P."/>
            <person name="Lal R."/>
        </authorList>
    </citation>
    <scope>NUCLEOTIDE SEQUENCE [LARGE SCALE GENOMIC DNA]</scope>
    <source>
        <strain evidence="11 12">LE124</strain>
    </source>
</reference>
<keyword evidence="6 8" id="KW-1133">Transmembrane helix</keyword>
<dbReference type="GO" id="GO:0005524">
    <property type="term" value="F:ATP binding"/>
    <property type="evidence" value="ECO:0007669"/>
    <property type="project" value="UniProtKB-KW"/>
</dbReference>
<dbReference type="Proteomes" id="UP000015527">
    <property type="component" value="Unassembled WGS sequence"/>
</dbReference>
<dbReference type="PANTHER" id="PTHR24221:SF654">
    <property type="entry name" value="ATP-BINDING CASSETTE SUB-FAMILY B MEMBER 6"/>
    <property type="match status" value="1"/>
</dbReference>
<evidence type="ECO:0000256" key="3">
    <source>
        <dbReference type="ARBA" id="ARBA00022692"/>
    </source>
</evidence>
<dbReference type="InterPro" id="IPR039421">
    <property type="entry name" value="Type_1_exporter"/>
</dbReference>
<feature type="transmembrane region" description="Helical" evidence="8">
    <location>
        <begin position="31"/>
        <end position="52"/>
    </location>
</feature>
<keyword evidence="4" id="KW-0547">Nucleotide-binding</keyword>
<dbReference type="AlphaFoldDB" id="T0IZP5"/>
<accession>T0IZP5</accession>
<dbReference type="PROSITE" id="PS00211">
    <property type="entry name" value="ABC_TRANSPORTER_1"/>
    <property type="match status" value="1"/>
</dbReference>
<organism evidence="11 12">
    <name type="scientific">Novosphingobium lindaniclasticum LE124</name>
    <dbReference type="NCBI Taxonomy" id="1096930"/>
    <lineage>
        <taxon>Bacteria</taxon>
        <taxon>Pseudomonadati</taxon>
        <taxon>Pseudomonadota</taxon>
        <taxon>Alphaproteobacteria</taxon>
        <taxon>Sphingomonadales</taxon>
        <taxon>Sphingomonadaceae</taxon>
        <taxon>Novosphingobium</taxon>
    </lineage>
</organism>
<dbReference type="Gene3D" id="1.20.1560.10">
    <property type="entry name" value="ABC transporter type 1, transmembrane domain"/>
    <property type="match status" value="1"/>
</dbReference>
<keyword evidence="7 8" id="KW-0472">Membrane</keyword>
<dbReference type="PROSITE" id="PS50929">
    <property type="entry name" value="ABC_TM1F"/>
    <property type="match status" value="1"/>
</dbReference>
<dbReference type="eggNOG" id="COG1132">
    <property type="taxonomic scope" value="Bacteria"/>
</dbReference>
<protein>
    <recommendedName>
        <fullName evidence="13">Multidrug ABC transporter ATPase</fullName>
    </recommendedName>
</protein>
<dbReference type="InterPro" id="IPR011527">
    <property type="entry name" value="ABC1_TM_dom"/>
</dbReference>
<dbReference type="InterPro" id="IPR003593">
    <property type="entry name" value="AAA+_ATPase"/>
</dbReference>
<dbReference type="SMART" id="SM00382">
    <property type="entry name" value="AAA"/>
    <property type="match status" value="1"/>
</dbReference>
<dbReference type="SUPFAM" id="SSF90123">
    <property type="entry name" value="ABC transporter transmembrane region"/>
    <property type="match status" value="1"/>
</dbReference>
<dbReference type="Gene3D" id="3.40.50.300">
    <property type="entry name" value="P-loop containing nucleotide triphosphate hydrolases"/>
    <property type="match status" value="1"/>
</dbReference>
<dbReference type="GO" id="GO:0034040">
    <property type="term" value="F:ATPase-coupled lipid transmembrane transporter activity"/>
    <property type="evidence" value="ECO:0007669"/>
    <property type="project" value="TreeGrafter"/>
</dbReference>
<dbReference type="FunFam" id="3.40.50.300:FF:000287">
    <property type="entry name" value="Multidrug ABC transporter ATP-binding protein"/>
    <property type="match status" value="1"/>
</dbReference>
<dbReference type="EMBL" id="ATHL01000076">
    <property type="protein sequence ID" value="EQB15169.1"/>
    <property type="molecule type" value="Genomic_DNA"/>
</dbReference>
<dbReference type="Pfam" id="PF00664">
    <property type="entry name" value="ABC_membrane"/>
    <property type="match status" value="1"/>
</dbReference>
<evidence type="ECO:0000256" key="8">
    <source>
        <dbReference type="SAM" id="Phobius"/>
    </source>
</evidence>
<dbReference type="GO" id="GO:0016887">
    <property type="term" value="F:ATP hydrolysis activity"/>
    <property type="evidence" value="ECO:0007669"/>
    <property type="project" value="InterPro"/>
</dbReference>
<evidence type="ECO:0000259" key="9">
    <source>
        <dbReference type="PROSITE" id="PS50893"/>
    </source>
</evidence>
<comment type="caution">
    <text evidence="11">The sequence shown here is derived from an EMBL/GenBank/DDBJ whole genome shotgun (WGS) entry which is preliminary data.</text>
</comment>
<dbReference type="PROSITE" id="PS50893">
    <property type="entry name" value="ABC_TRANSPORTER_2"/>
    <property type="match status" value="1"/>
</dbReference>
<feature type="transmembrane region" description="Helical" evidence="8">
    <location>
        <begin position="175"/>
        <end position="196"/>
    </location>
</feature>
<evidence type="ECO:0000313" key="12">
    <source>
        <dbReference type="Proteomes" id="UP000015527"/>
    </source>
</evidence>
<dbReference type="Pfam" id="PF00005">
    <property type="entry name" value="ABC_tran"/>
    <property type="match status" value="1"/>
</dbReference>
<keyword evidence="5" id="KW-0067">ATP-binding</keyword>
<keyword evidence="12" id="KW-1185">Reference proteome</keyword>
<evidence type="ECO:0000259" key="10">
    <source>
        <dbReference type="PROSITE" id="PS50929"/>
    </source>
</evidence>
<dbReference type="PATRIC" id="fig|1096930.3.peg.2195"/>
<dbReference type="RefSeq" id="WP_021234061.1">
    <property type="nucleotide sequence ID" value="NZ_ATHL01000076.1"/>
</dbReference>
<evidence type="ECO:0000256" key="6">
    <source>
        <dbReference type="ARBA" id="ARBA00022989"/>
    </source>
</evidence>
<dbReference type="PANTHER" id="PTHR24221">
    <property type="entry name" value="ATP-BINDING CASSETTE SUB-FAMILY B"/>
    <property type="match status" value="1"/>
</dbReference>
<feature type="domain" description="ABC transmembrane type-1" evidence="10">
    <location>
        <begin position="39"/>
        <end position="316"/>
    </location>
</feature>
<evidence type="ECO:0000256" key="1">
    <source>
        <dbReference type="ARBA" id="ARBA00004651"/>
    </source>
</evidence>
<evidence type="ECO:0000256" key="4">
    <source>
        <dbReference type="ARBA" id="ARBA00022741"/>
    </source>
</evidence>
<dbReference type="GO" id="GO:0005886">
    <property type="term" value="C:plasma membrane"/>
    <property type="evidence" value="ECO:0007669"/>
    <property type="project" value="UniProtKB-SubCell"/>
</dbReference>